<dbReference type="EMBL" id="LSRL02000457">
    <property type="protein sequence ID" value="TDG40905.1"/>
    <property type="molecule type" value="Genomic_DNA"/>
</dbReference>
<comment type="caution">
    <text evidence="2">The sequence shown here is derived from an EMBL/GenBank/DDBJ whole genome shotgun (WGS) entry which is preliminary data.</text>
</comment>
<feature type="region of interest" description="Disordered" evidence="1">
    <location>
        <begin position="32"/>
        <end position="68"/>
    </location>
</feature>
<gene>
    <name evidence="2" type="ORF">AWZ03_012674</name>
</gene>
<proteinExistence type="predicted"/>
<evidence type="ECO:0000256" key="1">
    <source>
        <dbReference type="SAM" id="MobiDB-lite"/>
    </source>
</evidence>
<evidence type="ECO:0000313" key="2">
    <source>
        <dbReference type="EMBL" id="TDG40905.1"/>
    </source>
</evidence>
<sequence length="120" mass="13145">MNFIRSLKSSACLLARSLPDGLTAWLAGLTAGKESKPSVKDADERQSSDRTIERSKHAPPKRGKQTTRSLTHAWLKIQLQLQAGSSLSFSLSPSLGLARLDSIRAVAQPFGSRFLERARK</sequence>
<protein>
    <submittedName>
        <fullName evidence="2">Uncharacterized protein</fullName>
    </submittedName>
</protein>
<dbReference type="Proteomes" id="UP000295192">
    <property type="component" value="Unassembled WGS sequence"/>
</dbReference>
<dbReference type="AlphaFoldDB" id="A0A484AZ96"/>
<feature type="compositionally biased region" description="Basic and acidic residues" evidence="1">
    <location>
        <begin position="33"/>
        <end position="56"/>
    </location>
</feature>
<name>A0A484AZ96_DRONA</name>
<evidence type="ECO:0000313" key="3">
    <source>
        <dbReference type="Proteomes" id="UP000295192"/>
    </source>
</evidence>
<reference evidence="2 3" key="1">
    <citation type="journal article" date="2019" name="J. Hered.">
        <title>An Improved Genome Assembly for Drosophila navojoa, the Basal Species in the mojavensis Cluster.</title>
        <authorList>
            <person name="Vanderlinde T."/>
            <person name="Dupim E.G."/>
            <person name="Nazario-Yepiz N.O."/>
            <person name="Carvalho A.B."/>
        </authorList>
    </citation>
    <scope>NUCLEOTIDE SEQUENCE [LARGE SCALE GENOMIC DNA]</scope>
    <source>
        <strain evidence="2">Navoj_Jal97</strain>
        <tissue evidence="2">Whole organism</tissue>
    </source>
</reference>
<organism evidence="2 3">
    <name type="scientific">Drosophila navojoa</name>
    <name type="common">Fruit fly</name>
    <dbReference type="NCBI Taxonomy" id="7232"/>
    <lineage>
        <taxon>Eukaryota</taxon>
        <taxon>Metazoa</taxon>
        <taxon>Ecdysozoa</taxon>
        <taxon>Arthropoda</taxon>
        <taxon>Hexapoda</taxon>
        <taxon>Insecta</taxon>
        <taxon>Pterygota</taxon>
        <taxon>Neoptera</taxon>
        <taxon>Endopterygota</taxon>
        <taxon>Diptera</taxon>
        <taxon>Brachycera</taxon>
        <taxon>Muscomorpha</taxon>
        <taxon>Ephydroidea</taxon>
        <taxon>Drosophilidae</taxon>
        <taxon>Drosophila</taxon>
    </lineage>
</organism>
<accession>A0A484AZ96</accession>
<keyword evidence="3" id="KW-1185">Reference proteome</keyword>